<sequence length="154" mass="17902">MKKYILAFCIISILISCGHTLDSKVKSAVDILSKETSINTSWPQGNDDFKNLLKVATIEDLLYLTENENVNIRYYSFIGLKEKNYPKIKEMYYKFQKDYEAVYTNNGACLKGISSLNDLIFFELNPQHYKSKYGFTQKEFDKIGKKRYDKVVGD</sequence>
<protein>
    <recommendedName>
        <fullName evidence="3">Lipoprotein</fullName>
    </recommendedName>
</protein>
<evidence type="ECO:0000313" key="2">
    <source>
        <dbReference type="Proteomes" id="UP000530060"/>
    </source>
</evidence>
<gene>
    <name evidence="1" type="ORF">FLAT13_03926</name>
</gene>
<proteinExistence type="predicted"/>
<comment type="caution">
    <text evidence="1">The sequence shown here is derived from an EMBL/GenBank/DDBJ whole genome shotgun (WGS) entry which is preliminary data.</text>
</comment>
<dbReference type="Proteomes" id="UP000530060">
    <property type="component" value="Unassembled WGS sequence"/>
</dbReference>
<organism evidence="1 2">
    <name type="scientific">Flavobacterium salmonis</name>
    <dbReference type="NCBI Taxonomy" id="2654844"/>
    <lineage>
        <taxon>Bacteria</taxon>
        <taxon>Pseudomonadati</taxon>
        <taxon>Bacteroidota</taxon>
        <taxon>Flavobacteriia</taxon>
        <taxon>Flavobacteriales</taxon>
        <taxon>Flavobacteriaceae</taxon>
        <taxon>Flavobacterium</taxon>
    </lineage>
</organism>
<dbReference type="AlphaFoldDB" id="A0A6V6Z746"/>
<keyword evidence="2" id="KW-1185">Reference proteome</keyword>
<dbReference type="PROSITE" id="PS51257">
    <property type="entry name" value="PROKAR_LIPOPROTEIN"/>
    <property type="match status" value="1"/>
</dbReference>
<dbReference type="RefSeq" id="WP_180910107.1">
    <property type="nucleotide sequence ID" value="NZ_CAIJDP010000083.1"/>
</dbReference>
<evidence type="ECO:0000313" key="1">
    <source>
        <dbReference type="EMBL" id="CAD0007603.1"/>
    </source>
</evidence>
<evidence type="ECO:0008006" key="3">
    <source>
        <dbReference type="Google" id="ProtNLM"/>
    </source>
</evidence>
<reference evidence="1 2" key="1">
    <citation type="submission" date="2020-06" db="EMBL/GenBank/DDBJ databases">
        <authorList>
            <person name="Criscuolo A."/>
        </authorList>
    </citation>
    <scope>NUCLEOTIDE SEQUENCE [LARGE SCALE GENOMIC DNA]</scope>
    <source>
        <strain evidence="2">CIP 111411</strain>
    </source>
</reference>
<accession>A0A6V6Z746</accession>
<name>A0A6V6Z746_9FLAO</name>
<dbReference type="EMBL" id="CAIJDP010000083">
    <property type="protein sequence ID" value="CAD0007603.1"/>
    <property type="molecule type" value="Genomic_DNA"/>
</dbReference>